<dbReference type="Proteomes" id="UP000190105">
    <property type="component" value="Unassembled WGS sequence"/>
</dbReference>
<gene>
    <name evidence="3" type="ORF">SAMN05443428_10243</name>
</gene>
<dbReference type="Pfam" id="PF10727">
    <property type="entry name" value="Rossmann-like"/>
    <property type="match status" value="1"/>
</dbReference>
<protein>
    <submittedName>
        <fullName evidence="3">Predicted oxidoreductase, contains short-chain dehydrogenase (SDR) and DUF2520 domains</fullName>
    </submittedName>
</protein>
<dbReference type="Gene3D" id="1.10.1040.20">
    <property type="entry name" value="ProC-like, C-terminal domain"/>
    <property type="match status" value="1"/>
</dbReference>
<dbReference type="InterPro" id="IPR037108">
    <property type="entry name" value="TM1727-like_C_sf"/>
</dbReference>
<evidence type="ECO:0000313" key="4">
    <source>
        <dbReference type="Proteomes" id="UP000190105"/>
    </source>
</evidence>
<feature type="domain" description="DUF2520" evidence="2">
    <location>
        <begin position="132"/>
        <end position="251"/>
    </location>
</feature>
<accession>A0A1T4WK90</accession>
<evidence type="ECO:0000259" key="2">
    <source>
        <dbReference type="Pfam" id="PF10728"/>
    </source>
</evidence>
<organism evidence="3 4">
    <name type="scientific">Caloramator quimbayensis</name>
    <dbReference type="NCBI Taxonomy" id="1147123"/>
    <lineage>
        <taxon>Bacteria</taxon>
        <taxon>Bacillati</taxon>
        <taxon>Bacillota</taxon>
        <taxon>Clostridia</taxon>
        <taxon>Eubacteriales</taxon>
        <taxon>Clostridiaceae</taxon>
        <taxon>Caloramator</taxon>
    </lineage>
</organism>
<dbReference type="SUPFAM" id="SSF48179">
    <property type="entry name" value="6-phosphogluconate dehydrogenase C-terminal domain-like"/>
    <property type="match status" value="1"/>
</dbReference>
<feature type="domain" description="Putative oxidoreductase/dehydrogenase Rossmann-like" evidence="1">
    <location>
        <begin position="2"/>
        <end position="114"/>
    </location>
</feature>
<dbReference type="PANTHER" id="PTHR40459">
    <property type="entry name" value="CONSERVED HYPOTHETICAL ALANINE AND LEUCINE RICH PROTEIN"/>
    <property type="match status" value="1"/>
</dbReference>
<name>A0A1T4WK90_9CLOT</name>
<dbReference type="SUPFAM" id="SSF51735">
    <property type="entry name" value="NAD(P)-binding Rossmann-fold domains"/>
    <property type="match status" value="1"/>
</dbReference>
<evidence type="ECO:0000259" key="1">
    <source>
        <dbReference type="Pfam" id="PF10727"/>
    </source>
</evidence>
<keyword evidence="4" id="KW-1185">Reference proteome</keyword>
<dbReference type="InterPro" id="IPR008927">
    <property type="entry name" value="6-PGluconate_DH-like_C_sf"/>
</dbReference>
<reference evidence="4" key="1">
    <citation type="submission" date="2017-02" db="EMBL/GenBank/DDBJ databases">
        <authorList>
            <person name="Varghese N."/>
            <person name="Submissions S."/>
        </authorList>
    </citation>
    <scope>NUCLEOTIDE SEQUENCE [LARGE SCALE GENOMIC DNA]</scope>
    <source>
        <strain evidence="4">USBA 833</strain>
    </source>
</reference>
<dbReference type="InterPro" id="IPR019665">
    <property type="entry name" value="OxRdtase/DH_put_Rossmann_dom"/>
</dbReference>
<dbReference type="STRING" id="1147123.SAMN05443428_10243"/>
<dbReference type="EMBL" id="FUYH01000002">
    <property type="protein sequence ID" value="SKA77599.1"/>
    <property type="molecule type" value="Genomic_DNA"/>
</dbReference>
<sequence>MKIGFIGAGKVGCAFGRYLTETGLDVEGFYSRSVLSCQSAADFTKTKVLSLEELILSCDYIFITTPDNAISSLWERLKDFDLKGKNIFHMSGCLTSDVFCDAKKIGAFSYSLHPLYPFTDRECYKFLKDVIFSVEGENINNIKSFLDLAKLKYFLIDKNNKAKYHAAAVFASNYIVSLAKISKEIMLECNMDEKFIVDAIYPLMQGALLNIKEKGVEDSLTGPIVRGDYNTIKLHLDSIEKYKEIYKSLGLTALNIEMEKLEGCKDEECKEKMEKLNKIEKMLRGDK</sequence>
<dbReference type="PANTHER" id="PTHR40459:SF1">
    <property type="entry name" value="CONSERVED HYPOTHETICAL ALANINE AND LEUCINE RICH PROTEIN"/>
    <property type="match status" value="1"/>
</dbReference>
<dbReference type="Pfam" id="PF10728">
    <property type="entry name" value="DUF2520"/>
    <property type="match status" value="1"/>
</dbReference>
<dbReference type="OrthoDB" id="9810755at2"/>
<proteinExistence type="predicted"/>
<dbReference type="InterPro" id="IPR018931">
    <property type="entry name" value="DUF2520"/>
</dbReference>
<dbReference type="AlphaFoldDB" id="A0A1T4WK90"/>
<dbReference type="InterPro" id="IPR036291">
    <property type="entry name" value="NAD(P)-bd_dom_sf"/>
</dbReference>
<dbReference type="Gene3D" id="3.40.50.720">
    <property type="entry name" value="NAD(P)-binding Rossmann-like Domain"/>
    <property type="match status" value="1"/>
</dbReference>
<evidence type="ECO:0000313" key="3">
    <source>
        <dbReference type="EMBL" id="SKA77599.1"/>
    </source>
</evidence>